<dbReference type="InterPro" id="IPR000618">
    <property type="entry name" value="Insect_cuticle"/>
</dbReference>
<keyword evidence="4" id="KW-0732">Signal</keyword>
<dbReference type="Pfam" id="PF00379">
    <property type="entry name" value="Chitin_bind_4"/>
    <property type="match status" value="1"/>
</dbReference>
<dbReference type="EMBL" id="KQ971327">
    <property type="protein sequence ID" value="EFA00929.1"/>
    <property type="molecule type" value="Genomic_DNA"/>
</dbReference>
<dbReference type="PANTHER" id="PTHR10380">
    <property type="entry name" value="CUTICLE PROTEIN"/>
    <property type="match status" value="1"/>
</dbReference>
<dbReference type="InParanoid" id="D6WFI6"/>
<feature type="signal peptide" evidence="4">
    <location>
        <begin position="1"/>
        <end position="18"/>
    </location>
</feature>
<dbReference type="AlphaFoldDB" id="D6WFI6"/>
<dbReference type="OMA" id="GGCHGCD"/>
<reference evidence="5 6" key="1">
    <citation type="journal article" date="2008" name="Nature">
        <title>The genome of the model beetle and pest Tribolium castaneum.</title>
        <authorList>
            <consortium name="Tribolium Genome Sequencing Consortium"/>
            <person name="Richards S."/>
            <person name="Gibbs R.A."/>
            <person name="Weinstock G.M."/>
            <person name="Brown S.J."/>
            <person name="Denell R."/>
            <person name="Beeman R.W."/>
            <person name="Gibbs R."/>
            <person name="Beeman R.W."/>
            <person name="Brown S.J."/>
            <person name="Bucher G."/>
            <person name="Friedrich M."/>
            <person name="Grimmelikhuijzen C.J."/>
            <person name="Klingler M."/>
            <person name="Lorenzen M."/>
            <person name="Richards S."/>
            <person name="Roth S."/>
            <person name="Schroder R."/>
            <person name="Tautz D."/>
            <person name="Zdobnov E.M."/>
            <person name="Muzny D."/>
            <person name="Gibbs R.A."/>
            <person name="Weinstock G.M."/>
            <person name="Attaway T."/>
            <person name="Bell S."/>
            <person name="Buhay C.J."/>
            <person name="Chandrabose M.N."/>
            <person name="Chavez D."/>
            <person name="Clerk-Blankenburg K.P."/>
            <person name="Cree A."/>
            <person name="Dao M."/>
            <person name="Davis C."/>
            <person name="Chacko J."/>
            <person name="Dinh H."/>
            <person name="Dugan-Rocha S."/>
            <person name="Fowler G."/>
            <person name="Garner T.T."/>
            <person name="Garnes J."/>
            <person name="Gnirke A."/>
            <person name="Hawes A."/>
            <person name="Hernandez J."/>
            <person name="Hines S."/>
            <person name="Holder M."/>
            <person name="Hume J."/>
            <person name="Jhangiani S.N."/>
            <person name="Joshi V."/>
            <person name="Khan Z.M."/>
            <person name="Jackson L."/>
            <person name="Kovar C."/>
            <person name="Kowis A."/>
            <person name="Lee S."/>
            <person name="Lewis L.R."/>
            <person name="Margolis J."/>
            <person name="Morgan M."/>
            <person name="Nazareth L.V."/>
            <person name="Nguyen N."/>
            <person name="Okwuonu G."/>
            <person name="Parker D."/>
            <person name="Richards S."/>
            <person name="Ruiz S.J."/>
            <person name="Santibanez J."/>
            <person name="Savard J."/>
            <person name="Scherer S.E."/>
            <person name="Schneider B."/>
            <person name="Sodergren E."/>
            <person name="Tautz D."/>
            <person name="Vattahil S."/>
            <person name="Villasana D."/>
            <person name="White C.S."/>
            <person name="Wright R."/>
            <person name="Park Y."/>
            <person name="Beeman R.W."/>
            <person name="Lord J."/>
            <person name="Oppert B."/>
            <person name="Lorenzen M."/>
            <person name="Brown S."/>
            <person name="Wang L."/>
            <person name="Savard J."/>
            <person name="Tautz D."/>
            <person name="Richards S."/>
            <person name="Weinstock G."/>
            <person name="Gibbs R.A."/>
            <person name="Liu Y."/>
            <person name="Worley K."/>
            <person name="Weinstock G."/>
            <person name="Elsik C.G."/>
            <person name="Reese J.T."/>
            <person name="Elhaik E."/>
            <person name="Landan G."/>
            <person name="Graur D."/>
            <person name="Arensburger P."/>
            <person name="Atkinson P."/>
            <person name="Beeman R.W."/>
            <person name="Beidler J."/>
            <person name="Brown S.J."/>
            <person name="Demuth J.P."/>
            <person name="Drury D.W."/>
            <person name="Du Y.Z."/>
            <person name="Fujiwara H."/>
            <person name="Lorenzen M."/>
            <person name="Maselli V."/>
            <person name="Osanai M."/>
            <person name="Park Y."/>
            <person name="Robertson H.M."/>
            <person name="Tu Z."/>
            <person name="Wang J.J."/>
            <person name="Wang S."/>
            <person name="Richards S."/>
            <person name="Song H."/>
            <person name="Zhang L."/>
            <person name="Sodergren E."/>
            <person name="Werner D."/>
            <person name="Stanke M."/>
            <person name="Morgenstern B."/>
            <person name="Solovyev V."/>
            <person name="Kosarev P."/>
            <person name="Brown G."/>
            <person name="Chen H.C."/>
            <person name="Ermolaeva O."/>
            <person name="Hlavina W."/>
            <person name="Kapustin Y."/>
            <person name="Kiryutin B."/>
            <person name="Kitts P."/>
            <person name="Maglott D."/>
            <person name="Pruitt K."/>
            <person name="Sapojnikov V."/>
            <person name="Souvorov A."/>
            <person name="Mackey A.J."/>
            <person name="Waterhouse R.M."/>
            <person name="Wyder S."/>
            <person name="Zdobnov E.M."/>
            <person name="Zdobnov E.M."/>
            <person name="Wyder S."/>
            <person name="Kriventseva E.V."/>
            <person name="Kadowaki T."/>
            <person name="Bork P."/>
            <person name="Aranda M."/>
            <person name="Bao R."/>
            <person name="Beermann A."/>
            <person name="Berns N."/>
            <person name="Bolognesi R."/>
            <person name="Bonneton F."/>
            <person name="Bopp D."/>
            <person name="Brown S.J."/>
            <person name="Bucher G."/>
            <person name="Butts T."/>
            <person name="Chaumot A."/>
            <person name="Denell R.E."/>
            <person name="Ferrier D.E."/>
            <person name="Friedrich M."/>
            <person name="Gordon C.M."/>
            <person name="Jindra M."/>
            <person name="Klingler M."/>
            <person name="Lan Q."/>
            <person name="Lattorff H.M."/>
            <person name="Laudet V."/>
            <person name="von Levetsow C."/>
            <person name="Liu Z."/>
            <person name="Lutz R."/>
            <person name="Lynch J.A."/>
            <person name="da Fonseca R.N."/>
            <person name="Posnien N."/>
            <person name="Reuter R."/>
            <person name="Roth S."/>
            <person name="Savard J."/>
            <person name="Schinko J.B."/>
            <person name="Schmitt C."/>
            <person name="Schoppmeier M."/>
            <person name="Schroder R."/>
            <person name="Shippy T.D."/>
            <person name="Simonnet F."/>
            <person name="Marques-Souza H."/>
            <person name="Tautz D."/>
            <person name="Tomoyasu Y."/>
            <person name="Trauner J."/>
            <person name="Van der Zee M."/>
            <person name="Vervoort M."/>
            <person name="Wittkopp N."/>
            <person name="Wimmer E.A."/>
            <person name="Yang X."/>
            <person name="Jones A.K."/>
            <person name="Sattelle D.B."/>
            <person name="Ebert P.R."/>
            <person name="Nelson D."/>
            <person name="Scott J.G."/>
            <person name="Beeman R.W."/>
            <person name="Muthukrishnan S."/>
            <person name="Kramer K.J."/>
            <person name="Arakane Y."/>
            <person name="Beeman R.W."/>
            <person name="Zhu Q."/>
            <person name="Hogenkamp D."/>
            <person name="Dixit R."/>
            <person name="Oppert B."/>
            <person name="Jiang H."/>
            <person name="Zou Z."/>
            <person name="Marshall J."/>
            <person name="Elpidina E."/>
            <person name="Vinokurov K."/>
            <person name="Oppert C."/>
            <person name="Zou Z."/>
            <person name="Evans J."/>
            <person name="Lu Z."/>
            <person name="Zhao P."/>
            <person name="Sumathipala N."/>
            <person name="Altincicek B."/>
            <person name="Vilcinskas A."/>
            <person name="Williams M."/>
            <person name="Hultmark D."/>
            <person name="Hetru C."/>
            <person name="Jiang H."/>
            <person name="Grimmelikhuijzen C.J."/>
            <person name="Hauser F."/>
            <person name="Cazzamali G."/>
            <person name="Williamson M."/>
            <person name="Park Y."/>
            <person name="Li B."/>
            <person name="Tanaka Y."/>
            <person name="Predel R."/>
            <person name="Neupert S."/>
            <person name="Schachtner J."/>
            <person name="Verleyen P."/>
            <person name="Raible F."/>
            <person name="Bork P."/>
            <person name="Friedrich M."/>
            <person name="Walden K.K."/>
            <person name="Robertson H.M."/>
            <person name="Angeli S."/>
            <person name="Foret S."/>
            <person name="Bucher G."/>
            <person name="Schuetz S."/>
            <person name="Maleszka R."/>
            <person name="Wimmer E.A."/>
            <person name="Beeman R.W."/>
            <person name="Lorenzen M."/>
            <person name="Tomoyasu Y."/>
            <person name="Miller S.C."/>
            <person name="Grossmann D."/>
            <person name="Bucher G."/>
        </authorList>
    </citation>
    <scope>NUCLEOTIDE SEQUENCE [LARGE SCALE GENOMIC DNA]</scope>
    <source>
        <strain evidence="5 6">Georgia GA2</strain>
    </source>
</reference>
<keyword evidence="1 2" id="KW-0193">Cuticle</keyword>
<evidence type="ECO:0000256" key="2">
    <source>
        <dbReference type="PROSITE-ProRule" id="PRU00497"/>
    </source>
</evidence>
<dbReference type="GO" id="GO:0062129">
    <property type="term" value="C:chitin-based extracellular matrix"/>
    <property type="evidence" value="ECO:0000318"/>
    <property type="project" value="GO_Central"/>
</dbReference>
<keyword evidence="6" id="KW-1185">Reference proteome</keyword>
<evidence type="ECO:0000256" key="4">
    <source>
        <dbReference type="SAM" id="SignalP"/>
    </source>
</evidence>
<protein>
    <submittedName>
        <fullName evidence="5">Pupal cuticle protein Edg-78E-like Protein</fullName>
    </submittedName>
</protein>
<dbReference type="eggNOG" id="ENOG502SQNZ">
    <property type="taxonomic scope" value="Eukaryota"/>
</dbReference>
<accession>D6WFI6</accession>
<evidence type="ECO:0000256" key="1">
    <source>
        <dbReference type="ARBA" id="ARBA00022460"/>
    </source>
</evidence>
<sequence>MQSLVVILAVVGAAAAAARLDNLYLPPSSGGSRFGGGAVGGGGAKSPGADIPILKLENVNNGDGSYNWAYETGNGIAADERGQLKNAGSKNEAQSASGSFTYTAPDGQKITVLYIADENGFQPQGSHLPTPPPIPEAILKSLQQIKASGGGSGGGQYSVPAGAGALPLQPTQGGYRY</sequence>
<organism evidence="5 6">
    <name type="scientific">Tribolium castaneum</name>
    <name type="common">Red flour beetle</name>
    <dbReference type="NCBI Taxonomy" id="7070"/>
    <lineage>
        <taxon>Eukaryota</taxon>
        <taxon>Metazoa</taxon>
        <taxon>Ecdysozoa</taxon>
        <taxon>Arthropoda</taxon>
        <taxon>Hexapoda</taxon>
        <taxon>Insecta</taxon>
        <taxon>Pterygota</taxon>
        <taxon>Neoptera</taxon>
        <taxon>Endopterygota</taxon>
        <taxon>Coleoptera</taxon>
        <taxon>Polyphaga</taxon>
        <taxon>Cucujiformia</taxon>
        <taxon>Tenebrionidae</taxon>
        <taxon>Tenebrionidae incertae sedis</taxon>
        <taxon>Tribolium</taxon>
    </lineage>
</organism>
<feature type="chain" id="PRO_5003089642" evidence="4">
    <location>
        <begin position="19"/>
        <end position="177"/>
    </location>
</feature>
<dbReference type="PRINTS" id="PR00947">
    <property type="entry name" value="CUTICLE"/>
</dbReference>
<dbReference type="OrthoDB" id="6379191at2759"/>
<name>D6WFI6_TRICA</name>
<dbReference type="KEGG" id="tca:657175"/>
<dbReference type="HOGENOM" id="CLU_065450_2_1_1"/>
<gene>
    <name evidence="5" type="primary">AUGUSTUS-3.0.2_03835</name>
    <name evidence="5" type="ORF">TcasGA2_TC003835</name>
</gene>
<dbReference type="InterPro" id="IPR031311">
    <property type="entry name" value="CHIT_BIND_RR_consensus"/>
</dbReference>
<dbReference type="PROSITE" id="PS00233">
    <property type="entry name" value="CHIT_BIND_RR_1"/>
    <property type="match status" value="1"/>
</dbReference>
<dbReference type="Proteomes" id="UP000007266">
    <property type="component" value="Linkage group 3"/>
</dbReference>
<evidence type="ECO:0000313" key="6">
    <source>
        <dbReference type="Proteomes" id="UP000007266"/>
    </source>
</evidence>
<dbReference type="PhylomeDB" id="D6WFI6"/>
<dbReference type="PANTHER" id="PTHR10380:SF173">
    <property type="entry name" value="CUTICULAR PROTEIN 47EF, ISOFORM C-RELATED"/>
    <property type="match status" value="1"/>
</dbReference>
<feature type="region of interest" description="Disordered" evidence="3">
    <location>
        <begin position="147"/>
        <end position="177"/>
    </location>
</feature>
<evidence type="ECO:0000313" key="5">
    <source>
        <dbReference type="EMBL" id="EFA00929.1"/>
    </source>
</evidence>
<reference evidence="5 6" key="2">
    <citation type="journal article" date="2010" name="Nucleic Acids Res.">
        <title>BeetleBase in 2010: revisions to provide comprehensive genomic information for Tribolium castaneum.</title>
        <authorList>
            <person name="Kim H.S."/>
            <person name="Murphy T."/>
            <person name="Xia J."/>
            <person name="Caragea D."/>
            <person name="Park Y."/>
            <person name="Beeman R.W."/>
            <person name="Lorenzen M.D."/>
            <person name="Butcher S."/>
            <person name="Manak J.R."/>
            <person name="Brown S.J."/>
        </authorList>
    </citation>
    <scope>GENOME REANNOTATION</scope>
    <source>
        <strain evidence="5 6">Georgia GA2</strain>
    </source>
</reference>
<proteinExistence type="predicted"/>
<dbReference type="PROSITE" id="PS51155">
    <property type="entry name" value="CHIT_BIND_RR_2"/>
    <property type="match status" value="1"/>
</dbReference>
<dbReference type="InterPro" id="IPR050468">
    <property type="entry name" value="Cuticle_Struct_Prot"/>
</dbReference>
<evidence type="ECO:0000256" key="3">
    <source>
        <dbReference type="SAM" id="MobiDB-lite"/>
    </source>
</evidence>
<dbReference type="GO" id="GO:0008010">
    <property type="term" value="F:structural constituent of chitin-based larval cuticle"/>
    <property type="evidence" value="ECO:0000318"/>
    <property type="project" value="GO_Central"/>
</dbReference>